<feature type="compositionally biased region" description="Low complexity" evidence="1">
    <location>
        <begin position="488"/>
        <end position="524"/>
    </location>
</feature>
<feature type="region of interest" description="Disordered" evidence="1">
    <location>
        <begin position="175"/>
        <end position="223"/>
    </location>
</feature>
<feature type="compositionally biased region" description="Polar residues" evidence="1">
    <location>
        <begin position="175"/>
        <end position="194"/>
    </location>
</feature>
<name>A0ABD3PCI0_9STRA</name>
<feature type="compositionally biased region" description="Polar residues" evidence="1">
    <location>
        <begin position="213"/>
        <end position="223"/>
    </location>
</feature>
<dbReference type="Proteomes" id="UP001530400">
    <property type="component" value="Unassembled WGS sequence"/>
</dbReference>
<sequence length="881" mass="98527">MSHYPDQFIYQRRMEATTAATTAGYLSKWSCYSPAAADGQEQEEMEHRDPPLDLTLSSSLNDSFGWNLDDDDDDCKQDSRAFDEEFERIYSDDGCNNQAAGDDELLGTRHVNGKDDNYDARPWQRIHRTSFSYSQRRDENGHGNSRQQHFDAGKEETMLGTSVGLNPYHAVNARQQQSCQEAAAANSQQPSLQHSKAEPTKERSNRESIFRSLPSQNNTNVNSMISPSTIQIQRQKKTTHAAVVTPNSSMFTYSTAQPSTATTTHYSQFDGPSQSYPMLSPCTMHQSSSLASPNNSTNRQQNTTPQRGILRNPTAVSSFTQTTITNNSCRSRNSRSVSRSSASRHRHHGGSRSASRSVSRHGSRISRQRDDEHHESLFRGAQLIKEQLMRSMAEVDRSRENQDDIAAKDSKRPSANGIAASDASIDFDYSNTSSDQSHNQFSSSQQRIEVVRNSSSTASATDPSSVYSRLESESQRLDSLIKIFAQNSSVSSSSAPSNDYVSSRHSSQHGQLQLDQSLQLQNHHPQSQEQVNKSSSSDKENEEYPLDEEWEDRVCGGNSTASPKSACVDLISAEAPKSFLKQPSEESAAGIEYAQQYFQDNSTIVNAADNNISKQTEQQPPSILPKPSQHNLAAQYHQQKQLRLDKQANDALSHARTSGSLWRSLVGNHVRFPSSWDTILPPTAPAIERPNLKWSKWHYPARHRVKGDRKLNSGEYGVRNRRSGGRILMNILVREMHSPNVCREIAIGCFHPNAKGIRIGDVIPEVEDVREVWMGVRWVIPAHCSEPELDNDGHEEDVECFIDGFLTQKRGMLDYQTMGSPLGQRKAVNNENVRAVFGDQPPLTTVNLYEDELAEVIKANDVKRLSSLPGLMLLKIFLFSK</sequence>
<feature type="region of interest" description="Disordered" evidence="1">
    <location>
        <begin position="429"/>
        <end position="470"/>
    </location>
</feature>
<feature type="region of interest" description="Disordered" evidence="1">
    <location>
        <begin position="488"/>
        <end position="561"/>
    </location>
</feature>
<feature type="compositionally biased region" description="Polar residues" evidence="1">
    <location>
        <begin position="277"/>
        <end position="306"/>
    </location>
</feature>
<keyword evidence="3" id="KW-1185">Reference proteome</keyword>
<feature type="region of interest" description="Disordered" evidence="1">
    <location>
        <begin position="392"/>
        <end position="417"/>
    </location>
</feature>
<evidence type="ECO:0000256" key="1">
    <source>
        <dbReference type="SAM" id="MobiDB-lite"/>
    </source>
</evidence>
<feature type="compositionally biased region" description="Basic and acidic residues" evidence="1">
    <location>
        <begin position="367"/>
        <end position="376"/>
    </location>
</feature>
<comment type="caution">
    <text evidence="2">The sequence shown here is derived from an EMBL/GenBank/DDBJ whole genome shotgun (WGS) entry which is preliminary data.</text>
</comment>
<proteinExistence type="predicted"/>
<feature type="compositionally biased region" description="Low complexity" evidence="1">
    <location>
        <begin position="433"/>
        <end position="446"/>
    </location>
</feature>
<dbReference type="EMBL" id="JALLPJ020000696">
    <property type="protein sequence ID" value="KAL3785343.1"/>
    <property type="molecule type" value="Genomic_DNA"/>
</dbReference>
<reference evidence="2 3" key="1">
    <citation type="submission" date="2024-10" db="EMBL/GenBank/DDBJ databases">
        <title>Updated reference genomes for cyclostephanoid diatoms.</title>
        <authorList>
            <person name="Roberts W.R."/>
            <person name="Alverson A.J."/>
        </authorList>
    </citation>
    <scope>NUCLEOTIDE SEQUENCE [LARGE SCALE GENOMIC DNA]</scope>
    <source>
        <strain evidence="2 3">AJA010-31</strain>
    </source>
</reference>
<gene>
    <name evidence="2" type="ORF">ACHAWO_008020</name>
</gene>
<feature type="compositionally biased region" description="Basic and acidic residues" evidence="1">
    <location>
        <begin position="393"/>
        <end position="412"/>
    </location>
</feature>
<dbReference type="AlphaFoldDB" id="A0ABD3PCI0"/>
<feature type="compositionally biased region" description="Low complexity" evidence="1">
    <location>
        <begin position="454"/>
        <end position="465"/>
    </location>
</feature>
<evidence type="ECO:0000313" key="2">
    <source>
        <dbReference type="EMBL" id="KAL3785343.1"/>
    </source>
</evidence>
<feature type="region of interest" description="Disordered" evidence="1">
    <location>
        <begin position="277"/>
        <end position="376"/>
    </location>
</feature>
<feature type="compositionally biased region" description="Polar residues" evidence="1">
    <location>
        <begin position="314"/>
        <end position="325"/>
    </location>
</feature>
<organism evidence="2 3">
    <name type="scientific">Cyclotella atomus</name>
    <dbReference type="NCBI Taxonomy" id="382360"/>
    <lineage>
        <taxon>Eukaryota</taxon>
        <taxon>Sar</taxon>
        <taxon>Stramenopiles</taxon>
        <taxon>Ochrophyta</taxon>
        <taxon>Bacillariophyta</taxon>
        <taxon>Coscinodiscophyceae</taxon>
        <taxon>Thalassiosirophycidae</taxon>
        <taxon>Stephanodiscales</taxon>
        <taxon>Stephanodiscaceae</taxon>
        <taxon>Cyclotella</taxon>
    </lineage>
</organism>
<feature type="region of interest" description="Disordered" evidence="1">
    <location>
        <begin position="131"/>
        <end position="151"/>
    </location>
</feature>
<feature type="compositionally biased region" description="Basic and acidic residues" evidence="1">
    <location>
        <begin position="195"/>
        <end position="209"/>
    </location>
</feature>
<evidence type="ECO:0000313" key="3">
    <source>
        <dbReference type="Proteomes" id="UP001530400"/>
    </source>
</evidence>
<feature type="compositionally biased region" description="Low complexity" evidence="1">
    <location>
        <begin position="326"/>
        <end position="341"/>
    </location>
</feature>
<accession>A0ABD3PCI0</accession>
<protein>
    <submittedName>
        <fullName evidence="2">Uncharacterized protein</fullName>
    </submittedName>
</protein>
<feature type="compositionally biased region" description="Acidic residues" evidence="1">
    <location>
        <begin position="540"/>
        <end position="551"/>
    </location>
</feature>